<comment type="similarity">
    <text evidence="1">Belongs to the PRORSD1 family.</text>
</comment>
<feature type="domain" description="YbaK/aminoacyl-tRNA synthetase-associated" evidence="2">
    <location>
        <begin position="24"/>
        <end position="145"/>
    </location>
</feature>
<dbReference type="SUPFAM" id="SSF55826">
    <property type="entry name" value="YbaK/ProRS associated domain"/>
    <property type="match status" value="1"/>
</dbReference>
<sequence length="167" mass="17709">MSDSEARLLADLEVAGVVFTVHEHEAVFTVEESAGLHEAIPGAHTKNLFLKDAKGRFWLVTLPHDRRADLKFIGRQTGAGKLSFANPDHLLRLLGVTPGSVTPLAAINDADGVVSVVLDAAFDPAGTINVHPLRNTATLALGFGDLVASLARWGHAPQIVALQPEQA</sequence>
<accession>A0ABU9YC48</accession>
<dbReference type="CDD" id="cd04335">
    <property type="entry name" value="PrdX_deacylase"/>
    <property type="match status" value="1"/>
</dbReference>
<proteinExistence type="inferred from homology"/>
<evidence type="ECO:0000313" key="3">
    <source>
        <dbReference type="EMBL" id="MEN2793390.1"/>
    </source>
</evidence>
<comment type="caution">
    <text evidence="3">The sequence shown here is derived from an EMBL/GenBank/DDBJ whole genome shotgun (WGS) entry which is preliminary data.</text>
</comment>
<evidence type="ECO:0000259" key="2">
    <source>
        <dbReference type="Pfam" id="PF04073"/>
    </source>
</evidence>
<protein>
    <submittedName>
        <fullName evidence="3">Prolyl-tRNA synthetase associated domain-containing protein</fullName>
    </submittedName>
</protein>
<organism evidence="3 4">
    <name type="scientific">Sphingomonas oligophenolica</name>
    <dbReference type="NCBI Taxonomy" id="301154"/>
    <lineage>
        <taxon>Bacteria</taxon>
        <taxon>Pseudomonadati</taxon>
        <taxon>Pseudomonadota</taxon>
        <taxon>Alphaproteobacteria</taxon>
        <taxon>Sphingomonadales</taxon>
        <taxon>Sphingomonadaceae</taxon>
        <taxon>Sphingomonas</taxon>
    </lineage>
</organism>
<dbReference type="PANTHER" id="PTHR31423:SF3">
    <property type="entry name" value="PROLYL-TRNA SYNTHETASE ASSOCIATED DOMAIN-CONTAINING PROTEIN 1-RELATED"/>
    <property type="match status" value="1"/>
</dbReference>
<dbReference type="InterPro" id="IPR040285">
    <property type="entry name" value="ProX/PRXD1"/>
</dbReference>
<name>A0ABU9YC48_9SPHN</name>
<evidence type="ECO:0000313" key="4">
    <source>
        <dbReference type="Proteomes" id="UP001419910"/>
    </source>
</evidence>
<gene>
    <name evidence="3" type="ORF">ABC974_27470</name>
</gene>
<dbReference type="Proteomes" id="UP001419910">
    <property type="component" value="Unassembled WGS sequence"/>
</dbReference>
<reference evidence="3 4" key="1">
    <citation type="submission" date="2024-05" db="EMBL/GenBank/DDBJ databases">
        <authorList>
            <person name="Liu Q."/>
            <person name="Xin Y.-H."/>
        </authorList>
    </citation>
    <scope>NUCLEOTIDE SEQUENCE [LARGE SCALE GENOMIC DNA]</scope>
    <source>
        <strain evidence="3 4">CGMCC 1.10181</strain>
    </source>
</reference>
<evidence type="ECO:0000256" key="1">
    <source>
        <dbReference type="ARBA" id="ARBA00010201"/>
    </source>
</evidence>
<dbReference type="InterPro" id="IPR007214">
    <property type="entry name" value="YbaK/aa-tRNA-synth-assoc-dom"/>
</dbReference>
<dbReference type="RefSeq" id="WP_343892763.1">
    <property type="nucleotide sequence ID" value="NZ_BAAAEH010000063.1"/>
</dbReference>
<dbReference type="Pfam" id="PF04073">
    <property type="entry name" value="tRNA_edit"/>
    <property type="match status" value="1"/>
</dbReference>
<dbReference type="EMBL" id="JBDIME010000046">
    <property type="protein sequence ID" value="MEN2793390.1"/>
    <property type="molecule type" value="Genomic_DNA"/>
</dbReference>
<keyword evidence="4" id="KW-1185">Reference proteome</keyword>
<dbReference type="InterPro" id="IPR036754">
    <property type="entry name" value="YbaK/aa-tRNA-synt-asso_dom_sf"/>
</dbReference>
<dbReference type="PANTHER" id="PTHR31423">
    <property type="entry name" value="YBAK DOMAIN-CONTAINING PROTEIN"/>
    <property type="match status" value="1"/>
</dbReference>
<dbReference type="Gene3D" id="3.90.960.10">
    <property type="entry name" value="YbaK/aminoacyl-tRNA synthetase-associated domain"/>
    <property type="match status" value="1"/>
</dbReference>